<evidence type="ECO:0000313" key="3">
    <source>
        <dbReference type="EMBL" id="SFS35250.1"/>
    </source>
</evidence>
<feature type="compositionally biased region" description="Basic and acidic residues" evidence="1">
    <location>
        <begin position="392"/>
        <end position="413"/>
    </location>
</feature>
<protein>
    <recommendedName>
        <fullName evidence="5">Pre-toxin TG</fullName>
    </recommendedName>
</protein>
<dbReference type="AlphaFoldDB" id="A0A1I6P5A1"/>
<evidence type="ECO:0000313" key="4">
    <source>
        <dbReference type="Proteomes" id="UP000198660"/>
    </source>
</evidence>
<dbReference type="EMBL" id="FPAA01000001">
    <property type="protein sequence ID" value="SFS35250.1"/>
    <property type="molecule type" value="Genomic_DNA"/>
</dbReference>
<gene>
    <name evidence="3" type="ORF">SAMN05444972_101362</name>
</gene>
<keyword evidence="4" id="KW-1185">Reference proteome</keyword>
<keyword evidence="2" id="KW-0472">Membrane</keyword>
<feature type="compositionally biased region" description="Basic and acidic residues" evidence="1">
    <location>
        <begin position="72"/>
        <end position="96"/>
    </location>
</feature>
<evidence type="ECO:0000256" key="1">
    <source>
        <dbReference type="SAM" id="MobiDB-lite"/>
    </source>
</evidence>
<feature type="compositionally biased region" description="Basic and acidic residues" evidence="1">
    <location>
        <begin position="372"/>
        <end position="385"/>
    </location>
</feature>
<feature type="region of interest" description="Disordered" evidence="1">
    <location>
        <begin position="372"/>
        <end position="427"/>
    </location>
</feature>
<feature type="compositionally biased region" description="Polar residues" evidence="1">
    <location>
        <begin position="285"/>
        <end position="294"/>
    </location>
</feature>
<feature type="region of interest" description="Disordered" evidence="1">
    <location>
        <begin position="265"/>
        <end position="317"/>
    </location>
</feature>
<organism evidence="3 4">
    <name type="scientific">Marininema halotolerans</name>
    <dbReference type="NCBI Taxonomy" id="1155944"/>
    <lineage>
        <taxon>Bacteria</taxon>
        <taxon>Bacillati</taxon>
        <taxon>Bacillota</taxon>
        <taxon>Bacilli</taxon>
        <taxon>Bacillales</taxon>
        <taxon>Thermoactinomycetaceae</taxon>
        <taxon>Marininema</taxon>
    </lineage>
</organism>
<evidence type="ECO:0000256" key="2">
    <source>
        <dbReference type="SAM" id="Phobius"/>
    </source>
</evidence>
<name>A0A1I6P5A1_9BACL</name>
<accession>A0A1I6P5A1</accession>
<feature type="compositionally biased region" description="Basic and acidic residues" evidence="1">
    <location>
        <begin position="268"/>
        <end position="282"/>
    </location>
</feature>
<proteinExistence type="predicted"/>
<dbReference type="OrthoDB" id="2986766at2"/>
<feature type="transmembrane region" description="Helical" evidence="2">
    <location>
        <begin position="16"/>
        <end position="36"/>
    </location>
</feature>
<sequence length="514" mass="56777">MGKIKNIFNKKGSSTLEYVIIIAAGVAIAGLLLMAVQNLNAEGSLKKKIIAAINGEISPGGGSGEVSAPKQNEIENKDQPGDKLANNDKEKDHEDKTWADKMEEVPGLGWVVKKTRDPVNNTVGKFYGDHIKGTLGGDIIDGVVGFFDPSAGIYEETTGKEWDTGEKLGWYDRYAEPIGAYFIEKKIGKGGKLLKKLDGKLFGGWTTKKFDKYIGKPLGEKRDDFVDWACDRNSSSGITPIGVQVAFASGGDDKGFGCDLAEQVLGGGDKKDPGDKKDHDSSKGNGNSSKYTNDQTKKHVHEGETTYASQSPYDGKWSGEGLHNWKKMKERVKEDGYEFDEILLDENTGVRMVTVRKVGHDPQKMKRYERAKEVLEELKDPNLSDKRRKKLEKQVPPDVKGKDPEDIDPKALSRVESTVPDKTVYPEKYSNTEINELGDKALEGYMKKNNGPLPYNLNPNGKVKPVKFKSKVKGPDGKTFEVEGYVVPKPDGSIDYIDTHYPKFDESGSVKKEK</sequence>
<evidence type="ECO:0008006" key="5">
    <source>
        <dbReference type="Google" id="ProtNLM"/>
    </source>
</evidence>
<dbReference type="Proteomes" id="UP000198660">
    <property type="component" value="Unassembled WGS sequence"/>
</dbReference>
<feature type="region of interest" description="Disordered" evidence="1">
    <location>
        <begin position="60"/>
        <end position="96"/>
    </location>
</feature>
<keyword evidence="2" id="KW-0812">Transmembrane</keyword>
<dbReference type="RefSeq" id="WP_091832929.1">
    <property type="nucleotide sequence ID" value="NZ_FPAA01000001.1"/>
</dbReference>
<keyword evidence="2" id="KW-1133">Transmembrane helix</keyword>
<feature type="compositionally biased region" description="Basic and acidic residues" evidence="1">
    <location>
        <begin position="295"/>
        <end position="304"/>
    </location>
</feature>
<reference evidence="4" key="1">
    <citation type="submission" date="2016-10" db="EMBL/GenBank/DDBJ databases">
        <authorList>
            <person name="Varghese N."/>
            <person name="Submissions S."/>
        </authorList>
    </citation>
    <scope>NUCLEOTIDE SEQUENCE [LARGE SCALE GENOMIC DNA]</scope>
    <source>
        <strain evidence="4">DSM 45789</strain>
    </source>
</reference>